<dbReference type="SUPFAM" id="SSF56112">
    <property type="entry name" value="Protein kinase-like (PK-like)"/>
    <property type="match status" value="1"/>
</dbReference>
<keyword evidence="2" id="KW-0808">Transferase</keyword>
<organism evidence="2">
    <name type="scientific">Loa loa</name>
    <name type="common">Eye worm</name>
    <name type="synonym">Filaria loa</name>
    <dbReference type="NCBI Taxonomy" id="7209"/>
    <lineage>
        <taxon>Eukaryota</taxon>
        <taxon>Metazoa</taxon>
        <taxon>Ecdysozoa</taxon>
        <taxon>Nematoda</taxon>
        <taxon>Chromadorea</taxon>
        <taxon>Rhabditida</taxon>
        <taxon>Spirurina</taxon>
        <taxon>Spiruromorpha</taxon>
        <taxon>Filarioidea</taxon>
        <taxon>Onchocercidae</taxon>
        <taxon>Loa</taxon>
    </lineage>
</organism>
<dbReference type="GeneID" id="9942374"/>
<dbReference type="RefSeq" id="XP_020306834.1">
    <property type="nucleotide sequence ID" value="XM_020446728.1"/>
</dbReference>
<feature type="domain" description="Protein kinase" evidence="1">
    <location>
        <begin position="1"/>
        <end position="227"/>
    </location>
</feature>
<dbReference type="PANTHER" id="PTHR11909">
    <property type="entry name" value="CASEIN KINASE-RELATED"/>
    <property type="match status" value="1"/>
</dbReference>
<dbReference type="Pfam" id="PF00069">
    <property type="entry name" value="Pkinase"/>
    <property type="match status" value="1"/>
</dbReference>
<dbReference type="PROSITE" id="PS50011">
    <property type="entry name" value="PROTEIN_KINASE_DOM"/>
    <property type="match status" value="1"/>
</dbReference>
<dbReference type="CTD" id="9942374"/>
<dbReference type="InterPro" id="IPR011009">
    <property type="entry name" value="Kinase-like_dom_sf"/>
</dbReference>
<keyword evidence="2" id="KW-0723">Serine/threonine-protein kinase</keyword>
<accession>A0A1S0UMD8</accession>
<dbReference type="OrthoDB" id="2687620at2759"/>
<sequence>MDLCGRNIRELKKSTKEDCFTIVTSLWLMKKMILALKFLHRLGWIHRDVKPANFCVGLRSQGRQELYLVDFGMARHFMARNGAIKTRRESSAFHGTVRYASLTTHRHQDMSRYDDLWSVYYISVENMVGQLPWRYVNEKAEVEKMKENIDLLRQKYGTEANPPASLVVLHRNLCHASFYHEPEYHHIVNEILCRRFSFNDFEAKNRRELLATYDRNTPNHIHNHPNLNHGNAELAENDDRSYYFMHSRDNF</sequence>
<proteinExistence type="predicted"/>
<dbReference type="GO" id="GO:0004674">
    <property type="term" value="F:protein serine/threonine kinase activity"/>
    <property type="evidence" value="ECO:0007669"/>
    <property type="project" value="UniProtKB-KW"/>
</dbReference>
<dbReference type="GO" id="GO:0005524">
    <property type="term" value="F:ATP binding"/>
    <property type="evidence" value="ECO:0007669"/>
    <property type="project" value="InterPro"/>
</dbReference>
<dbReference type="Gene3D" id="1.10.510.10">
    <property type="entry name" value="Transferase(Phosphotransferase) domain 1"/>
    <property type="match status" value="1"/>
</dbReference>
<reference evidence="2" key="1">
    <citation type="submission" date="2012-04" db="EMBL/GenBank/DDBJ databases">
        <title>The Genome Sequence of Loa loa.</title>
        <authorList>
            <consortium name="The Broad Institute Genome Sequencing Platform"/>
            <consortium name="Broad Institute Genome Sequencing Center for Infectious Disease"/>
            <person name="Nutman T.B."/>
            <person name="Fink D.L."/>
            <person name="Russ C."/>
            <person name="Young S."/>
            <person name="Zeng Q."/>
            <person name="Gargeya S."/>
            <person name="Alvarado L."/>
            <person name="Berlin A."/>
            <person name="Chapman S.B."/>
            <person name="Chen Z."/>
            <person name="Freedman E."/>
            <person name="Gellesch M."/>
            <person name="Goldberg J."/>
            <person name="Griggs A."/>
            <person name="Gujja S."/>
            <person name="Heilman E.R."/>
            <person name="Heiman D."/>
            <person name="Howarth C."/>
            <person name="Mehta T."/>
            <person name="Neiman D."/>
            <person name="Pearson M."/>
            <person name="Roberts A."/>
            <person name="Saif S."/>
            <person name="Shea T."/>
            <person name="Shenoy N."/>
            <person name="Sisk P."/>
            <person name="Stolte C."/>
            <person name="Sykes S."/>
            <person name="White J."/>
            <person name="Yandava C."/>
            <person name="Haas B."/>
            <person name="Henn M.R."/>
            <person name="Nusbaum C."/>
            <person name="Birren B."/>
        </authorList>
    </citation>
    <scope>NUCLEOTIDE SEQUENCE [LARGE SCALE GENOMIC DNA]</scope>
</reference>
<name>A0A1S0UMD8_LOALO</name>
<dbReference type="EMBL" id="JH712096">
    <property type="protein sequence ID" value="EJD76007.1"/>
    <property type="molecule type" value="Genomic_DNA"/>
</dbReference>
<dbReference type="InterPro" id="IPR000719">
    <property type="entry name" value="Prot_kinase_dom"/>
</dbReference>
<protein>
    <submittedName>
        <fullName evidence="2">Serine/threonine protein kinase, variant</fullName>
    </submittedName>
</protein>
<dbReference type="InterPro" id="IPR050235">
    <property type="entry name" value="CK1_Ser-Thr_kinase"/>
</dbReference>
<evidence type="ECO:0000259" key="1">
    <source>
        <dbReference type="PROSITE" id="PS50011"/>
    </source>
</evidence>
<evidence type="ECO:0000313" key="2">
    <source>
        <dbReference type="EMBL" id="EJD76007.1"/>
    </source>
</evidence>
<dbReference type="AlphaFoldDB" id="A0A1S0UMD8"/>
<keyword evidence="2" id="KW-0418">Kinase</keyword>
<gene>
    <name evidence="2" type="ORF">LOAG_04972</name>
</gene>